<dbReference type="RefSeq" id="WP_275847028.1">
    <property type="nucleotide sequence ID" value="NZ_CP135996.1"/>
</dbReference>
<accession>A0AA97H0U1</accession>
<organism evidence="1 2">
    <name type="scientific">Caproicibacterium argilliputei</name>
    <dbReference type="NCBI Taxonomy" id="3030016"/>
    <lineage>
        <taxon>Bacteria</taxon>
        <taxon>Bacillati</taxon>
        <taxon>Bacillota</taxon>
        <taxon>Clostridia</taxon>
        <taxon>Eubacteriales</taxon>
        <taxon>Oscillospiraceae</taxon>
        <taxon>Caproicibacterium</taxon>
    </lineage>
</organism>
<evidence type="ECO:0000313" key="2">
    <source>
        <dbReference type="Proteomes" id="UP001300604"/>
    </source>
</evidence>
<reference evidence="2" key="2">
    <citation type="submission" date="2024-06" db="EMBL/GenBank/DDBJ databases">
        <title>Caproicibacterium argilliputei sp. nov, a novel caproic acid producing anaerobic bacterium isolated from pit mud.</title>
        <authorList>
            <person name="Zeng C."/>
        </authorList>
    </citation>
    <scope>NUCLEOTIDE SEQUENCE [LARGE SCALE GENOMIC DNA]</scope>
    <source>
        <strain evidence="2">ZCY20-5</strain>
    </source>
</reference>
<evidence type="ECO:0000313" key="1">
    <source>
        <dbReference type="EMBL" id="WOC31768.1"/>
    </source>
</evidence>
<dbReference type="Proteomes" id="UP001300604">
    <property type="component" value="Chromosome"/>
</dbReference>
<sequence length="144" mass="15762">MNSKNAVLVCVTGQHDCDRLIHAGSSIARQRGVQLQVLCVQPTSKGVNGDCEELEYLRQTSNEADAEMTIYFNDEAACTAAAFAQQVHAVHIVTGMAEEPVNGFIDVLHSLLPKIPISMVAKDRKIYNICPEDESCIPRLAYSI</sequence>
<dbReference type="AlphaFoldDB" id="A0AA97H0U1"/>
<reference evidence="1 2" key="1">
    <citation type="submission" date="2024-06" db="EMBL/GenBank/DDBJ databases">
        <title>Caproicibacterium argilliputei sp. nov, a novel caproic acid producing anaerobic bacterium isolated from pit mud.</title>
        <authorList>
            <person name="Xia S."/>
        </authorList>
    </citation>
    <scope>NUCLEOTIDE SEQUENCE [LARGE SCALE GENOMIC DNA]</scope>
    <source>
        <strain evidence="1 2">ZCY20-5</strain>
    </source>
</reference>
<proteinExistence type="predicted"/>
<evidence type="ECO:0008006" key="3">
    <source>
        <dbReference type="Google" id="ProtNLM"/>
    </source>
</evidence>
<gene>
    <name evidence="1" type="ORF">PXC00_11250</name>
</gene>
<dbReference type="EMBL" id="CP135996">
    <property type="protein sequence ID" value="WOC31768.1"/>
    <property type="molecule type" value="Genomic_DNA"/>
</dbReference>
<name>A0AA97H0U1_9FIRM</name>
<protein>
    <recommendedName>
        <fullName evidence="3">Universal stress protein</fullName>
    </recommendedName>
</protein>
<reference evidence="2" key="3">
    <citation type="submission" date="2024-06" db="EMBL/GenBank/DDBJ databases">
        <authorList>
            <person name="Zeng C."/>
        </authorList>
    </citation>
    <scope>NUCLEOTIDE SEQUENCE [LARGE SCALE GENOMIC DNA]</scope>
    <source>
        <strain evidence="2">ZCY20-5</strain>
    </source>
</reference>
<dbReference type="KEGG" id="carl:PXC00_11250"/>
<keyword evidence="2" id="KW-1185">Reference proteome</keyword>